<gene>
    <name evidence="4" type="ORF">LQ567_13815</name>
</gene>
<keyword evidence="1" id="KW-0812">Transmembrane</keyword>
<dbReference type="InterPro" id="IPR001173">
    <property type="entry name" value="Glyco_trans_2-like"/>
</dbReference>
<dbReference type="PANTHER" id="PTHR48090">
    <property type="entry name" value="UNDECAPRENYL-PHOSPHATE 4-DEOXY-4-FORMAMIDO-L-ARABINOSE TRANSFERASE-RELATED"/>
    <property type="match status" value="1"/>
</dbReference>
<dbReference type="CDD" id="cd04179">
    <property type="entry name" value="DPM_DPG-synthase_like"/>
    <property type="match status" value="1"/>
</dbReference>
<keyword evidence="1" id="KW-1133">Transmembrane helix</keyword>
<feature type="domain" description="Glycosyltransferase 2-like" evidence="2">
    <location>
        <begin position="22"/>
        <end position="165"/>
    </location>
</feature>
<dbReference type="PANTHER" id="PTHR48090:SF7">
    <property type="entry name" value="RFBJ PROTEIN"/>
    <property type="match status" value="1"/>
</dbReference>
<dbReference type="InterPro" id="IPR029044">
    <property type="entry name" value="Nucleotide-diphossugar_trans"/>
</dbReference>
<comment type="caution">
    <text evidence="4">The sequence shown here is derived from an EMBL/GenBank/DDBJ whole genome shotgun (WGS) entry which is preliminary data.</text>
</comment>
<evidence type="ECO:0000256" key="1">
    <source>
        <dbReference type="SAM" id="Phobius"/>
    </source>
</evidence>
<reference evidence="4 5" key="1">
    <citation type="submission" date="2021-11" db="EMBL/GenBank/DDBJ databases">
        <title>Genomic of Niabella pedocola.</title>
        <authorList>
            <person name="Wu T."/>
        </authorList>
    </citation>
    <scope>NUCLEOTIDE SEQUENCE [LARGE SCALE GENOMIC DNA]</scope>
    <source>
        <strain evidence="4 5">JCM 31011</strain>
    </source>
</reference>
<dbReference type="RefSeq" id="WP_231005106.1">
    <property type="nucleotide sequence ID" value="NZ_JAJNEC010000005.1"/>
</dbReference>
<evidence type="ECO:0000259" key="2">
    <source>
        <dbReference type="Pfam" id="PF00535"/>
    </source>
</evidence>
<feature type="transmembrane region" description="Helical" evidence="1">
    <location>
        <begin position="316"/>
        <end position="337"/>
    </location>
</feature>
<accession>A0ABS8PU90</accession>
<feature type="transmembrane region" description="Helical" evidence="1">
    <location>
        <begin position="369"/>
        <end position="392"/>
    </location>
</feature>
<proteinExistence type="predicted"/>
<keyword evidence="5" id="KW-1185">Reference proteome</keyword>
<feature type="domain" description="DUF2062" evidence="3">
    <location>
        <begin position="267"/>
        <end position="398"/>
    </location>
</feature>
<sequence length="404" mass="45620">MKSDIPIIPADISARFSVLDVCVMIPTYNNAGSIEQVITAVLQYTSQVIVVNDGSTDDTPAILEKFPQITLVSYLPNKGKGMALRTGFKKAIELGYRYAITIDSDGQHFAKDLPLFLNQLETGGPALIMGSRNMATADNVPGKSSFGHKFSNFWFKVETGIDCPDTQTGYRLYPLEPIRRMKLFTRKYELEIEVIVRLAWAGVPVTSVPITVYYPPKEERITHFRPFKDFSRISVLNTVLVLITFLYIKPRDFFRRFTKKNWKQELKRLLLNPGESTVTKANSMAFGAFMGIVPIWGFQLLVGIPVAHWMRLNKALFILAANVSIPPMIPLIVFLSYKMGKPWMGSRAVDLSFTRQLTLKYIGHNLEQYLYGSITLAVVAAVIFWLFTFLLLKIPSKQKKVNAG</sequence>
<dbReference type="EMBL" id="JAJNEC010000005">
    <property type="protein sequence ID" value="MCD2423848.1"/>
    <property type="molecule type" value="Genomic_DNA"/>
</dbReference>
<feature type="transmembrane region" description="Helical" evidence="1">
    <location>
        <begin position="284"/>
        <end position="304"/>
    </location>
</feature>
<dbReference type="InterPro" id="IPR050256">
    <property type="entry name" value="Glycosyltransferase_2"/>
</dbReference>
<dbReference type="Gene3D" id="3.90.550.10">
    <property type="entry name" value="Spore Coat Polysaccharide Biosynthesis Protein SpsA, Chain A"/>
    <property type="match status" value="1"/>
</dbReference>
<protein>
    <submittedName>
        <fullName evidence="4">DUF2062 domain-containing protein</fullName>
    </submittedName>
</protein>
<feature type="transmembrane region" description="Helical" evidence="1">
    <location>
        <begin position="230"/>
        <end position="248"/>
    </location>
</feature>
<dbReference type="Proteomes" id="UP001199816">
    <property type="component" value="Unassembled WGS sequence"/>
</dbReference>
<dbReference type="Pfam" id="PF09835">
    <property type="entry name" value="DUF2062"/>
    <property type="match status" value="1"/>
</dbReference>
<evidence type="ECO:0000313" key="4">
    <source>
        <dbReference type="EMBL" id="MCD2423848.1"/>
    </source>
</evidence>
<evidence type="ECO:0000259" key="3">
    <source>
        <dbReference type="Pfam" id="PF09835"/>
    </source>
</evidence>
<dbReference type="Pfam" id="PF00535">
    <property type="entry name" value="Glycos_transf_2"/>
    <property type="match status" value="1"/>
</dbReference>
<keyword evidence="1" id="KW-0472">Membrane</keyword>
<evidence type="ECO:0000313" key="5">
    <source>
        <dbReference type="Proteomes" id="UP001199816"/>
    </source>
</evidence>
<dbReference type="SUPFAM" id="SSF53448">
    <property type="entry name" value="Nucleotide-diphospho-sugar transferases"/>
    <property type="match status" value="1"/>
</dbReference>
<organism evidence="4 5">
    <name type="scientific">Niabella pedocola</name>
    <dbReference type="NCBI Taxonomy" id="1752077"/>
    <lineage>
        <taxon>Bacteria</taxon>
        <taxon>Pseudomonadati</taxon>
        <taxon>Bacteroidota</taxon>
        <taxon>Chitinophagia</taxon>
        <taxon>Chitinophagales</taxon>
        <taxon>Chitinophagaceae</taxon>
        <taxon>Niabella</taxon>
    </lineage>
</organism>
<name>A0ABS8PU90_9BACT</name>
<dbReference type="InterPro" id="IPR018639">
    <property type="entry name" value="DUF2062"/>
</dbReference>